<dbReference type="Pfam" id="PF08713">
    <property type="entry name" value="DNA_alkylation"/>
    <property type="match status" value="1"/>
</dbReference>
<reference evidence="1" key="1">
    <citation type="submission" date="2020-05" db="EMBL/GenBank/DDBJ databases">
        <authorList>
            <person name="Chiriac C."/>
            <person name="Salcher M."/>
            <person name="Ghai R."/>
            <person name="Kavagutti S V."/>
        </authorList>
    </citation>
    <scope>NUCLEOTIDE SEQUENCE</scope>
</reference>
<accession>A0A6J7G1C3</accession>
<proteinExistence type="predicted"/>
<dbReference type="PANTHER" id="PTHR34070:SF1">
    <property type="entry name" value="DNA ALKYLATION REPAIR PROTEIN"/>
    <property type="match status" value="1"/>
</dbReference>
<evidence type="ECO:0000313" key="1">
    <source>
        <dbReference type="EMBL" id="CAB4902142.1"/>
    </source>
</evidence>
<dbReference type="InterPro" id="IPR016024">
    <property type="entry name" value="ARM-type_fold"/>
</dbReference>
<protein>
    <submittedName>
        <fullName evidence="1">Unannotated protein</fullName>
    </submittedName>
</protein>
<dbReference type="InterPro" id="IPR014825">
    <property type="entry name" value="DNA_alkylation"/>
</dbReference>
<sequence length="233" mass="26575">MPYRSWVKATQEAYAPLGNEVHAQGAAKYMKNIAPFIGIGTVPRRAALKAAWKPLPALDEANLARFCLETWKLPEREYQYAACDLLAWNKTPRSADFLVHPLEALIITKPWWDTIDALNANAVNPLIRKHPQLVNTMWEWIGSDNIWLVRVAIQHQRGNRDTTDLDLLFAMCAPHISEKNFWIAKAIGWALRDASAYWPNEVQTFITQHPDISSVARREGQRGVDRALIKKLL</sequence>
<organism evidence="1">
    <name type="scientific">freshwater metagenome</name>
    <dbReference type="NCBI Taxonomy" id="449393"/>
    <lineage>
        <taxon>unclassified sequences</taxon>
        <taxon>metagenomes</taxon>
        <taxon>ecological metagenomes</taxon>
    </lineage>
</organism>
<dbReference type="Gene3D" id="1.20.1660.10">
    <property type="entry name" value="Hypothetical protein (EF3068)"/>
    <property type="match status" value="1"/>
</dbReference>
<dbReference type="PANTHER" id="PTHR34070">
    <property type="entry name" value="ARMADILLO-TYPE FOLD"/>
    <property type="match status" value="1"/>
</dbReference>
<gene>
    <name evidence="1" type="ORF">UFOPK3495_01020</name>
</gene>
<dbReference type="AlphaFoldDB" id="A0A6J7G1C3"/>
<dbReference type="SUPFAM" id="SSF48371">
    <property type="entry name" value="ARM repeat"/>
    <property type="match status" value="1"/>
</dbReference>
<dbReference type="Gene3D" id="1.25.40.290">
    <property type="entry name" value="ARM repeat domains"/>
    <property type="match status" value="1"/>
</dbReference>
<name>A0A6J7G1C3_9ZZZZ</name>
<dbReference type="EMBL" id="CAFBMC010000052">
    <property type="protein sequence ID" value="CAB4902142.1"/>
    <property type="molecule type" value="Genomic_DNA"/>
</dbReference>